<feature type="compositionally biased region" description="Pro residues" evidence="1">
    <location>
        <begin position="101"/>
        <end position="122"/>
    </location>
</feature>
<evidence type="ECO:0000256" key="1">
    <source>
        <dbReference type="SAM" id="MobiDB-lite"/>
    </source>
</evidence>
<evidence type="ECO:0000313" key="2">
    <source>
        <dbReference type="EMBL" id="BAD28802.1"/>
    </source>
</evidence>
<name>Q6ERB8_ORYSJ</name>
<dbReference type="EMBL" id="AP005585">
    <property type="protein sequence ID" value="BAD28802.1"/>
    <property type="molecule type" value="Genomic_DNA"/>
</dbReference>
<protein>
    <submittedName>
        <fullName evidence="2">Uncharacterized protein</fullName>
    </submittedName>
</protein>
<sequence length="180" mass="19167">MHFHLSRRAGLRCHRLRLSAPSRSPTPPPNDVAVCHALARCSRLPRPRLAIRVRHASSDCDFNRSDHHCSRSCRTPSHLAVAILTSHPTPSPLPLDVTSDPHPPTLPPPLQPSMSSPLPPTPASSSANRCVVALRHQAASPTPLPCPPPWSADATATTASTTVSTTAAAVANCRRQPATL</sequence>
<reference evidence="3" key="2">
    <citation type="journal article" date="2008" name="Nucleic Acids Res.">
        <title>The rice annotation project database (RAP-DB): 2008 update.</title>
        <authorList>
            <consortium name="The rice annotation project (RAP)"/>
        </authorList>
    </citation>
    <scope>GENOME REANNOTATION</scope>
    <source>
        <strain evidence="3">cv. Nipponbare</strain>
    </source>
</reference>
<gene>
    <name evidence="2" type="primary">P0448B11.13</name>
</gene>
<reference evidence="3" key="1">
    <citation type="journal article" date="2005" name="Nature">
        <title>The map-based sequence of the rice genome.</title>
        <authorList>
            <consortium name="International rice genome sequencing project (IRGSP)"/>
            <person name="Matsumoto T."/>
            <person name="Wu J."/>
            <person name="Kanamori H."/>
            <person name="Katayose Y."/>
            <person name="Fujisawa M."/>
            <person name="Namiki N."/>
            <person name="Mizuno H."/>
            <person name="Yamamoto K."/>
            <person name="Antonio B.A."/>
            <person name="Baba T."/>
            <person name="Sakata K."/>
            <person name="Nagamura Y."/>
            <person name="Aoki H."/>
            <person name="Arikawa K."/>
            <person name="Arita K."/>
            <person name="Bito T."/>
            <person name="Chiden Y."/>
            <person name="Fujitsuka N."/>
            <person name="Fukunaka R."/>
            <person name="Hamada M."/>
            <person name="Harada C."/>
            <person name="Hayashi A."/>
            <person name="Hijishita S."/>
            <person name="Honda M."/>
            <person name="Hosokawa S."/>
            <person name="Ichikawa Y."/>
            <person name="Idonuma A."/>
            <person name="Iijima M."/>
            <person name="Ikeda M."/>
            <person name="Ikeno M."/>
            <person name="Ito K."/>
            <person name="Ito S."/>
            <person name="Ito T."/>
            <person name="Ito Y."/>
            <person name="Ito Y."/>
            <person name="Iwabuchi A."/>
            <person name="Kamiya K."/>
            <person name="Karasawa W."/>
            <person name="Kurita K."/>
            <person name="Katagiri S."/>
            <person name="Kikuta A."/>
            <person name="Kobayashi H."/>
            <person name="Kobayashi N."/>
            <person name="Machita K."/>
            <person name="Maehara T."/>
            <person name="Masukawa M."/>
            <person name="Mizubayashi T."/>
            <person name="Mukai Y."/>
            <person name="Nagasaki H."/>
            <person name="Nagata Y."/>
            <person name="Naito S."/>
            <person name="Nakashima M."/>
            <person name="Nakama Y."/>
            <person name="Nakamichi Y."/>
            <person name="Nakamura M."/>
            <person name="Meguro A."/>
            <person name="Negishi M."/>
            <person name="Ohta I."/>
            <person name="Ohta T."/>
            <person name="Okamoto M."/>
            <person name="Ono N."/>
            <person name="Saji S."/>
            <person name="Sakaguchi M."/>
            <person name="Sakai K."/>
            <person name="Shibata M."/>
            <person name="Shimokawa T."/>
            <person name="Song J."/>
            <person name="Takazaki Y."/>
            <person name="Terasawa K."/>
            <person name="Tsugane M."/>
            <person name="Tsuji K."/>
            <person name="Ueda S."/>
            <person name="Waki K."/>
            <person name="Yamagata H."/>
            <person name="Yamamoto M."/>
            <person name="Yamamoto S."/>
            <person name="Yamane H."/>
            <person name="Yoshiki S."/>
            <person name="Yoshihara R."/>
            <person name="Yukawa K."/>
            <person name="Zhong H."/>
            <person name="Yano M."/>
            <person name="Yuan Q."/>
            <person name="Ouyang S."/>
            <person name="Liu J."/>
            <person name="Jones K.M."/>
            <person name="Gansberger K."/>
            <person name="Moffat K."/>
            <person name="Hill J."/>
            <person name="Bera J."/>
            <person name="Fadrosh D."/>
            <person name="Jin S."/>
            <person name="Johri S."/>
            <person name="Kim M."/>
            <person name="Overton L."/>
            <person name="Reardon M."/>
            <person name="Tsitrin T."/>
            <person name="Vuong H."/>
            <person name="Weaver B."/>
            <person name="Ciecko A."/>
            <person name="Tallon L."/>
            <person name="Jackson J."/>
            <person name="Pai G."/>
            <person name="Aken S.V."/>
            <person name="Utterback T."/>
            <person name="Reidmuller S."/>
            <person name="Feldblyum T."/>
            <person name="Hsiao J."/>
            <person name="Zismann V."/>
            <person name="Iobst S."/>
            <person name="de Vazeille A.R."/>
            <person name="Buell C.R."/>
            <person name="Ying K."/>
            <person name="Li Y."/>
            <person name="Lu T."/>
            <person name="Huang Y."/>
            <person name="Zhao Q."/>
            <person name="Feng Q."/>
            <person name="Zhang L."/>
            <person name="Zhu J."/>
            <person name="Weng Q."/>
            <person name="Mu J."/>
            <person name="Lu Y."/>
            <person name="Fan D."/>
            <person name="Liu Y."/>
            <person name="Guan J."/>
            <person name="Zhang Y."/>
            <person name="Yu S."/>
            <person name="Liu X."/>
            <person name="Zhang Y."/>
            <person name="Hong G."/>
            <person name="Han B."/>
            <person name="Choisne N."/>
            <person name="Demange N."/>
            <person name="Orjeda G."/>
            <person name="Samain S."/>
            <person name="Cattolico L."/>
            <person name="Pelletier E."/>
            <person name="Couloux A."/>
            <person name="Segurens B."/>
            <person name="Wincker P."/>
            <person name="D'Hont A."/>
            <person name="Scarpelli C."/>
            <person name="Weissenbach J."/>
            <person name="Salanoubat M."/>
            <person name="Quetier F."/>
            <person name="Yu Y."/>
            <person name="Kim H.R."/>
            <person name="Rambo T."/>
            <person name="Currie J."/>
            <person name="Collura K."/>
            <person name="Luo M."/>
            <person name="Yang T."/>
            <person name="Ammiraju J.S.S."/>
            <person name="Engler F."/>
            <person name="Soderlund C."/>
            <person name="Wing R.A."/>
            <person name="Palmer L.E."/>
            <person name="de la Bastide M."/>
            <person name="Spiegel L."/>
            <person name="Nascimento L."/>
            <person name="Zutavern T."/>
            <person name="O'Shaughnessy A."/>
            <person name="Dike S."/>
            <person name="Dedhia N."/>
            <person name="Preston R."/>
            <person name="Balija V."/>
            <person name="McCombie W.R."/>
            <person name="Chow T."/>
            <person name="Chen H."/>
            <person name="Chung M."/>
            <person name="Chen C."/>
            <person name="Shaw J."/>
            <person name="Wu H."/>
            <person name="Hsiao K."/>
            <person name="Chao Y."/>
            <person name="Chu M."/>
            <person name="Cheng C."/>
            <person name="Hour A."/>
            <person name="Lee P."/>
            <person name="Lin S."/>
            <person name="Lin Y."/>
            <person name="Liou J."/>
            <person name="Liu S."/>
            <person name="Hsing Y."/>
            <person name="Raghuvanshi S."/>
            <person name="Mohanty A."/>
            <person name="Bharti A.K."/>
            <person name="Gaur A."/>
            <person name="Gupta V."/>
            <person name="Kumar D."/>
            <person name="Ravi V."/>
            <person name="Vij S."/>
            <person name="Kapur A."/>
            <person name="Khurana P."/>
            <person name="Khurana P."/>
            <person name="Khurana J.P."/>
            <person name="Tyagi A.K."/>
            <person name="Gaikwad K."/>
            <person name="Singh A."/>
            <person name="Dalal V."/>
            <person name="Srivastava S."/>
            <person name="Dixit A."/>
            <person name="Pal A.K."/>
            <person name="Ghazi I.A."/>
            <person name="Yadav M."/>
            <person name="Pandit A."/>
            <person name="Bhargava A."/>
            <person name="Sureshbabu K."/>
            <person name="Batra K."/>
            <person name="Sharma T.R."/>
            <person name="Mohapatra T."/>
            <person name="Singh N.K."/>
            <person name="Messing J."/>
            <person name="Nelson A.B."/>
            <person name="Fuks G."/>
            <person name="Kavchok S."/>
            <person name="Keizer G."/>
            <person name="Linton E."/>
            <person name="Llaca V."/>
            <person name="Song R."/>
            <person name="Tanyolac B."/>
            <person name="Young S."/>
            <person name="Ho-Il K."/>
            <person name="Hahn J.H."/>
            <person name="Sangsakoo G."/>
            <person name="Vanavichit A."/>
            <person name="de Mattos Luiz.A.T."/>
            <person name="Zimmer P.D."/>
            <person name="Malone G."/>
            <person name="Dellagostin O."/>
            <person name="de Oliveira A.C."/>
            <person name="Bevan M."/>
            <person name="Bancroft I."/>
            <person name="Minx P."/>
            <person name="Cordum H."/>
            <person name="Wilson R."/>
            <person name="Cheng Z."/>
            <person name="Jin W."/>
            <person name="Jiang J."/>
            <person name="Leong S.A."/>
            <person name="Iwama H."/>
            <person name="Gojobori T."/>
            <person name="Itoh T."/>
            <person name="Niimura Y."/>
            <person name="Fujii Y."/>
            <person name="Habara T."/>
            <person name="Sakai H."/>
            <person name="Sato Y."/>
            <person name="Wilson G."/>
            <person name="Kumar K."/>
            <person name="McCouch S."/>
            <person name="Juretic N."/>
            <person name="Hoen D."/>
            <person name="Wright S."/>
            <person name="Bruskiewich R."/>
            <person name="Bureau T."/>
            <person name="Miyao A."/>
            <person name="Hirochika H."/>
            <person name="Nishikawa T."/>
            <person name="Kadowaki K."/>
            <person name="Sugiura M."/>
            <person name="Burr B."/>
            <person name="Sasaki T."/>
        </authorList>
    </citation>
    <scope>NUCLEOTIDE SEQUENCE [LARGE SCALE GENOMIC DNA]</scope>
    <source>
        <strain evidence="3">cv. Nipponbare</strain>
    </source>
</reference>
<accession>Q6ERB8</accession>
<organism evidence="2 3">
    <name type="scientific">Oryza sativa subsp. japonica</name>
    <name type="common">Rice</name>
    <dbReference type="NCBI Taxonomy" id="39947"/>
    <lineage>
        <taxon>Eukaryota</taxon>
        <taxon>Viridiplantae</taxon>
        <taxon>Streptophyta</taxon>
        <taxon>Embryophyta</taxon>
        <taxon>Tracheophyta</taxon>
        <taxon>Spermatophyta</taxon>
        <taxon>Magnoliopsida</taxon>
        <taxon>Liliopsida</taxon>
        <taxon>Poales</taxon>
        <taxon>Poaceae</taxon>
        <taxon>BOP clade</taxon>
        <taxon>Oryzoideae</taxon>
        <taxon>Oryzeae</taxon>
        <taxon>Oryzinae</taxon>
        <taxon>Oryza</taxon>
        <taxon>Oryza sativa</taxon>
    </lineage>
</organism>
<feature type="compositionally biased region" description="Low complexity" evidence="1">
    <location>
        <begin position="86"/>
        <end position="100"/>
    </location>
</feature>
<dbReference type="AlphaFoldDB" id="Q6ERB8"/>
<proteinExistence type="predicted"/>
<feature type="region of interest" description="Disordered" evidence="1">
    <location>
        <begin position="86"/>
        <end position="126"/>
    </location>
</feature>
<evidence type="ECO:0000313" key="3">
    <source>
        <dbReference type="Proteomes" id="UP000000763"/>
    </source>
</evidence>
<dbReference type="Proteomes" id="UP000000763">
    <property type="component" value="Chromosome 9"/>
</dbReference>